<dbReference type="PANTHER" id="PTHR16317:SF1">
    <property type="entry name" value="KICSTOR COMPLEX PROTEIN ITFG2"/>
    <property type="match status" value="1"/>
</dbReference>
<keyword evidence="1" id="KW-0401">Integrin</keyword>
<dbReference type="AlphaFoldDB" id="A0A5N5SNX0"/>
<dbReference type="Pfam" id="PF15907">
    <property type="entry name" value="Itfg2"/>
    <property type="match status" value="2"/>
</dbReference>
<dbReference type="OrthoDB" id="9996127at2759"/>
<dbReference type="Proteomes" id="UP000326759">
    <property type="component" value="Unassembled WGS sequence"/>
</dbReference>
<dbReference type="GO" id="GO:0032006">
    <property type="term" value="P:regulation of TOR signaling"/>
    <property type="evidence" value="ECO:0007669"/>
    <property type="project" value="TreeGrafter"/>
</dbReference>
<comment type="caution">
    <text evidence="1">The sequence shown here is derived from an EMBL/GenBank/DDBJ whole genome shotgun (WGS) entry which is preliminary data.</text>
</comment>
<dbReference type="SUPFAM" id="SSF69318">
    <property type="entry name" value="Integrin alpha N-terminal domain"/>
    <property type="match status" value="1"/>
</dbReference>
<dbReference type="EMBL" id="SEYY01022789">
    <property type="protein sequence ID" value="KAB7495289.1"/>
    <property type="molecule type" value="Genomic_DNA"/>
</dbReference>
<evidence type="ECO:0000313" key="2">
    <source>
        <dbReference type="Proteomes" id="UP000326759"/>
    </source>
</evidence>
<keyword evidence="2" id="KW-1185">Reference proteome</keyword>
<accession>A0A5N5SNX0</accession>
<name>A0A5N5SNX0_9CRUS</name>
<dbReference type="PANTHER" id="PTHR16317">
    <property type="entry name" value="INTEGRIN ALPHA REPEAT DOMAIN-CONTAINING"/>
    <property type="match status" value="1"/>
</dbReference>
<evidence type="ECO:0000313" key="1">
    <source>
        <dbReference type="EMBL" id="KAB7495289.1"/>
    </source>
</evidence>
<dbReference type="InterPro" id="IPR028994">
    <property type="entry name" value="Integrin_alpha_N"/>
</dbReference>
<proteinExistence type="predicted"/>
<dbReference type="GO" id="GO:0007229">
    <property type="term" value="P:integrin-mediated signaling pathway"/>
    <property type="evidence" value="ECO:0007669"/>
    <property type="project" value="UniProtKB-KW"/>
</dbReference>
<dbReference type="Gene3D" id="2.130.10.130">
    <property type="entry name" value="Integrin alpha, N-terminal"/>
    <property type="match status" value="1"/>
</dbReference>
<sequence>MRVVSFTNHLEFEFQGNVFKNAVCLGDVDNDGLNEVIVGNDKGDLAVFKGENSKPACLAKGLGIITAIAVGDILNVGKNVLFVVTACGQCRLYEFDKDFWNDSSKKSMVPFHSQRIPANIKIAYIGDVNGDGSSEVVVGLTDRVVRTFRWISGGQTSKDKLIGKLVGLNKWEFAEQVGVTLHKTSEEKPCIIVAQPSGSFITLRFDSSKNDFTEPLSSSKLRNPKICGNIINKFDDCDKASSLAIATLDGHLILVRNGKILWKRSFDHELFAVSCVDWTGDGNEEIVACAWDGNTFIVKHNNEGIEFSFHEPVSAFTSGMFGIEKRQTPCLVYCTFNGTIYLYYDVSVPYMVPKTLLETLQKNDEYKNLVASMGIDFNNTQKLKCLNEVVLYGKMRKHSWKMQSTQHYFKNAILKYYEEFDALLKNATGELRSQAERLFDFEVEYNAFLKELDKKMMIPEREILETGDKINMDIVLYQDELYAHGLRVVVITFGCTVGAQNWLEDTKCLFPYYRDPLREIVFCCMGVTRSFILWSKSSFRSPTSETKGWN</sequence>
<dbReference type="SUPFAM" id="SSF117289">
    <property type="entry name" value="Nucleoporin domain"/>
    <property type="match status" value="1"/>
</dbReference>
<organism evidence="1 2">
    <name type="scientific">Armadillidium nasatum</name>
    <dbReference type="NCBI Taxonomy" id="96803"/>
    <lineage>
        <taxon>Eukaryota</taxon>
        <taxon>Metazoa</taxon>
        <taxon>Ecdysozoa</taxon>
        <taxon>Arthropoda</taxon>
        <taxon>Crustacea</taxon>
        <taxon>Multicrustacea</taxon>
        <taxon>Malacostraca</taxon>
        <taxon>Eumalacostraca</taxon>
        <taxon>Peracarida</taxon>
        <taxon>Isopoda</taxon>
        <taxon>Oniscidea</taxon>
        <taxon>Crinocheta</taxon>
        <taxon>Armadillidiidae</taxon>
        <taxon>Armadillidium</taxon>
    </lineage>
</organism>
<gene>
    <name evidence="1" type="primary">ITFG2</name>
    <name evidence="1" type="ORF">Anas_09177</name>
</gene>
<protein>
    <submittedName>
        <fullName evidence="1">Integrin-alpha FG-GAP repeat-containing protein 2</fullName>
    </submittedName>
</protein>
<reference evidence="1 2" key="1">
    <citation type="journal article" date="2019" name="PLoS Biol.">
        <title>Sex chromosomes control vertical transmission of feminizing Wolbachia symbionts in an isopod.</title>
        <authorList>
            <person name="Becking T."/>
            <person name="Chebbi M.A."/>
            <person name="Giraud I."/>
            <person name="Moumen B."/>
            <person name="Laverre T."/>
            <person name="Caubet Y."/>
            <person name="Peccoud J."/>
            <person name="Gilbert C."/>
            <person name="Cordaux R."/>
        </authorList>
    </citation>
    <scope>NUCLEOTIDE SEQUENCE [LARGE SCALE GENOMIC DNA]</scope>
    <source>
        <strain evidence="1">ANa2</strain>
        <tissue evidence="1">Whole body excluding digestive tract and cuticle</tissue>
    </source>
</reference>
<dbReference type="InterPro" id="IPR031793">
    <property type="entry name" value="KICSTOR_ITFG2"/>
</dbReference>